<organism evidence="2">
    <name type="scientific">Noccaea caerulescens</name>
    <name type="common">Alpine penny-cress</name>
    <name type="synonym">Thlaspi caerulescens</name>
    <dbReference type="NCBI Taxonomy" id="107243"/>
    <lineage>
        <taxon>Eukaryota</taxon>
        <taxon>Viridiplantae</taxon>
        <taxon>Streptophyta</taxon>
        <taxon>Embryophyta</taxon>
        <taxon>Tracheophyta</taxon>
        <taxon>Spermatophyta</taxon>
        <taxon>Magnoliopsida</taxon>
        <taxon>eudicotyledons</taxon>
        <taxon>Gunneridae</taxon>
        <taxon>Pentapetalae</taxon>
        <taxon>rosids</taxon>
        <taxon>malvids</taxon>
        <taxon>Brassicales</taxon>
        <taxon>Brassicaceae</taxon>
        <taxon>Coluteocarpeae</taxon>
        <taxon>Noccaea</taxon>
    </lineage>
</organism>
<proteinExistence type="predicted"/>
<sequence length="103" mass="11328">MEWACSVCEKMLKSGVLPERDEIPNSITWFCKEGKAEEACSVYELATSQSKLRPAKTVSTLISGLCKNHGTVAFAQDMLGDLSGEARRHGIKPFLMLFIVYAG</sequence>
<accession>A0A1J3EJA0</accession>
<protein>
    <submittedName>
        <fullName evidence="2">Pentatricopeptide repeat-containing protein, mitochondrial</fullName>
    </submittedName>
</protein>
<dbReference type="InterPro" id="IPR002885">
    <property type="entry name" value="PPR_rpt"/>
</dbReference>
<evidence type="ECO:0000256" key="1">
    <source>
        <dbReference type="ARBA" id="ARBA00022737"/>
    </source>
</evidence>
<keyword evidence="1" id="KW-0677">Repeat</keyword>
<dbReference type="InterPro" id="IPR011990">
    <property type="entry name" value="TPR-like_helical_dom_sf"/>
</dbReference>
<dbReference type="EMBL" id="GEVK01021426">
    <property type="protein sequence ID" value="JAU31406.1"/>
    <property type="molecule type" value="Transcribed_RNA"/>
</dbReference>
<name>A0A1J3EJA0_NOCCA</name>
<dbReference type="Pfam" id="PF01535">
    <property type="entry name" value="PPR"/>
    <property type="match status" value="1"/>
</dbReference>
<reference evidence="2" key="1">
    <citation type="submission" date="2016-07" db="EMBL/GenBank/DDBJ databases">
        <title>De novo transcriptome assembly of four accessions of the metal hyperaccumulator plant Noccaea caerulescens.</title>
        <authorList>
            <person name="Blande D."/>
            <person name="Halimaa P."/>
            <person name="Tervahauta A.I."/>
            <person name="Aarts M.G."/>
            <person name="Karenlampi S.O."/>
        </authorList>
    </citation>
    <scope>NUCLEOTIDE SEQUENCE</scope>
</reference>
<evidence type="ECO:0000313" key="2">
    <source>
        <dbReference type="EMBL" id="JAU31406.1"/>
    </source>
</evidence>
<dbReference type="AlphaFoldDB" id="A0A1J3EJA0"/>
<dbReference type="Gene3D" id="1.25.40.10">
    <property type="entry name" value="Tetratricopeptide repeat domain"/>
    <property type="match status" value="1"/>
</dbReference>
<gene>
    <name evidence="2" type="ORF">LC_TR19732_c7_g1_i1_g.66021</name>
</gene>